<dbReference type="Gene3D" id="3.30.70.3190">
    <property type="match status" value="1"/>
</dbReference>
<dbReference type="SUPFAM" id="SSF55120">
    <property type="entry name" value="Pseudouridine synthase"/>
    <property type="match status" value="1"/>
</dbReference>
<evidence type="ECO:0000313" key="7">
    <source>
        <dbReference type="EMBL" id="EQD77512.1"/>
    </source>
</evidence>
<reference evidence="7" key="1">
    <citation type="submission" date="2013-08" db="EMBL/GenBank/DDBJ databases">
        <authorList>
            <person name="Mendez C."/>
            <person name="Richter M."/>
            <person name="Ferrer M."/>
            <person name="Sanchez J."/>
        </authorList>
    </citation>
    <scope>NUCLEOTIDE SEQUENCE</scope>
</reference>
<protein>
    <recommendedName>
        <fullName evidence="2">tRNA pseudouridine(55) synthase</fullName>
        <ecNumber evidence="2">5.4.99.25</ecNumber>
    </recommendedName>
</protein>
<evidence type="ECO:0000256" key="2">
    <source>
        <dbReference type="ARBA" id="ARBA00012787"/>
    </source>
</evidence>
<dbReference type="InterPro" id="IPR020103">
    <property type="entry name" value="PsdUridine_synth_cat_dom_sf"/>
</dbReference>
<evidence type="ECO:0000259" key="5">
    <source>
        <dbReference type="Pfam" id="PF21238"/>
    </source>
</evidence>
<dbReference type="GO" id="GO:0031119">
    <property type="term" value="P:tRNA pseudouridine synthesis"/>
    <property type="evidence" value="ECO:0007669"/>
    <property type="project" value="TreeGrafter"/>
</dbReference>
<gene>
    <name evidence="7" type="ORF">B1B_01026</name>
</gene>
<dbReference type="GO" id="GO:0003723">
    <property type="term" value="F:RNA binding"/>
    <property type="evidence" value="ECO:0007669"/>
    <property type="project" value="InterPro"/>
</dbReference>
<proteinExistence type="inferred from homology"/>
<accession>T1C658</accession>
<comment type="caution">
    <text evidence="7">The sequence shown here is derived from an EMBL/GenBank/DDBJ whole genome shotgun (WGS) entry which is preliminary data.</text>
</comment>
<dbReference type="InterPro" id="IPR055174">
    <property type="entry name" value="Pus10_THUMP_arc"/>
</dbReference>
<dbReference type="NCBIfam" id="TIGR01213">
    <property type="entry name" value="pseudo_Pus10arc"/>
    <property type="match status" value="1"/>
</dbReference>
<dbReference type="InterPro" id="IPR048741">
    <property type="entry name" value="Pus10-like_C"/>
</dbReference>
<dbReference type="Pfam" id="PF21238">
    <property type="entry name" value="Pus10_C"/>
    <property type="match status" value="1"/>
</dbReference>
<dbReference type="FunFam" id="3.30.70.2510:FF:000001">
    <property type="entry name" value="tRNA pseudouridine synthase Pus10"/>
    <property type="match status" value="1"/>
</dbReference>
<evidence type="ECO:0000256" key="4">
    <source>
        <dbReference type="ARBA" id="ARBA00023235"/>
    </source>
</evidence>
<dbReference type="EMBL" id="AUZY01000753">
    <property type="protein sequence ID" value="EQD77512.1"/>
    <property type="molecule type" value="Genomic_DNA"/>
</dbReference>
<comment type="similarity">
    <text evidence="1">Belongs to the pseudouridine synthase Pus10 family.</text>
</comment>
<keyword evidence="3" id="KW-0819">tRNA processing</keyword>
<feature type="domain" description="Pus10-like C-terminal" evidence="5">
    <location>
        <begin position="165"/>
        <end position="402"/>
    </location>
</feature>
<dbReference type="GO" id="GO:0160148">
    <property type="term" value="F:tRNA pseudouridine(55) synthase activity"/>
    <property type="evidence" value="ECO:0007669"/>
    <property type="project" value="UniProtKB-EC"/>
</dbReference>
<dbReference type="EC" id="5.4.99.25" evidence="2"/>
<name>T1C658_9ZZZZ</name>
<dbReference type="PANTHER" id="PTHR21568">
    <property type="entry name" value="TRNA PSEUDOURIDINE SYNTHASE PUS10"/>
    <property type="match status" value="1"/>
</dbReference>
<reference evidence="7" key="2">
    <citation type="journal article" date="2014" name="ISME J.">
        <title>Microbial stratification in low pH oxic and suboxic macroscopic growths along an acid mine drainage.</title>
        <authorList>
            <person name="Mendez-Garcia C."/>
            <person name="Mesa V."/>
            <person name="Sprenger R.R."/>
            <person name="Richter M."/>
            <person name="Diez M.S."/>
            <person name="Solano J."/>
            <person name="Bargiela R."/>
            <person name="Golyshina O.V."/>
            <person name="Manteca A."/>
            <person name="Ramos J.L."/>
            <person name="Gallego J.R."/>
            <person name="Llorente I."/>
            <person name="Martins Dos Santos V.A."/>
            <person name="Jensen O.N."/>
            <person name="Pelaez A.I."/>
            <person name="Sanchez J."/>
            <person name="Ferrer M."/>
        </authorList>
    </citation>
    <scope>NUCLEOTIDE SEQUENCE</scope>
</reference>
<dbReference type="Pfam" id="PF22023">
    <property type="entry name" value="Pus10_THUMP_arc"/>
    <property type="match status" value="1"/>
</dbReference>
<dbReference type="PANTHER" id="PTHR21568:SF0">
    <property type="entry name" value="TRNA PSEUDOURIDINE SYNTHASE PUS10"/>
    <property type="match status" value="1"/>
</dbReference>
<feature type="domain" description="Pus10 THUMP" evidence="6">
    <location>
        <begin position="74"/>
        <end position="151"/>
    </location>
</feature>
<evidence type="ECO:0000259" key="6">
    <source>
        <dbReference type="Pfam" id="PF22023"/>
    </source>
</evidence>
<organism evidence="7">
    <name type="scientific">mine drainage metagenome</name>
    <dbReference type="NCBI Taxonomy" id="410659"/>
    <lineage>
        <taxon>unclassified sequences</taxon>
        <taxon>metagenomes</taxon>
        <taxon>ecological metagenomes</taxon>
    </lineage>
</organism>
<dbReference type="Gene3D" id="3.30.70.2510">
    <property type="match status" value="1"/>
</dbReference>
<sequence>MPFAPPEEAVTAARSAVALGLCADCFGRLFGRLGRGLTNLERAERLASALGGVDFARGPSCRLCAGAFDRISVWVERIVRAAEGYEWHRFTCGSRWEPEILAREEEIWRTVGTGWGESARAAFNRELGKAVEARTGAIGGSGPADLVFLADLEVGRVGVTVLPLYLQGRYRKLDRTLPQTRWPCRACHGRGCDRCQGTGKTYSESVEELVAAPAIRASEAEESRFHGMGREDIDARMLGRGRPFVLELVRPRHRTIDPVAISAAIAQEAAGRVEIADLTLAEGADVIRVKEASPEKSYRVTAVGAVDVAKVKEALKLFCGRAIAQRTPTRVAHRRADRVRTRRIVEAELVEGDAGRFTVQLRTEAGTYVKEWVEGDGGRTDPSLSGVLGVPLKVESLDVLEIHDSEVA</sequence>
<evidence type="ECO:0000256" key="3">
    <source>
        <dbReference type="ARBA" id="ARBA00022694"/>
    </source>
</evidence>
<evidence type="ECO:0000256" key="1">
    <source>
        <dbReference type="ARBA" id="ARBA00009652"/>
    </source>
</evidence>
<dbReference type="InterPro" id="IPR039894">
    <property type="entry name" value="Pus10-like"/>
</dbReference>
<keyword evidence="4" id="KW-0413">Isomerase</keyword>
<dbReference type="AlphaFoldDB" id="T1C658"/>